<dbReference type="EMBL" id="SLYC01000010">
    <property type="protein sequence ID" value="TCQ03224.1"/>
    <property type="molecule type" value="Genomic_DNA"/>
</dbReference>
<evidence type="ECO:0000313" key="1">
    <source>
        <dbReference type="EMBL" id="TCQ03224.1"/>
    </source>
</evidence>
<comment type="caution">
    <text evidence="1">The sequence shown here is derived from an EMBL/GenBank/DDBJ whole genome shotgun (WGS) entry which is preliminary data.</text>
</comment>
<reference evidence="1 2" key="1">
    <citation type="submission" date="2019-03" db="EMBL/GenBank/DDBJ databases">
        <title>Genomic Encyclopedia of Type Strains, Phase IV (KMG-IV): sequencing the most valuable type-strain genomes for metagenomic binning, comparative biology and taxonomic classification.</title>
        <authorList>
            <person name="Goeker M."/>
        </authorList>
    </citation>
    <scope>NUCLEOTIDE SEQUENCE [LARGE SCALE GENOMIC DNA]</scope>
    <source>
        <strain evidence="1 2">DSM 100013</strain>
    </source>
</reference>
<gene>
    <name evidence="1" type="ORF">EDD79_101012</name>
</gene>
<dbReference type="AlphaFoldDB" id="A0A4V2T3Z1"/>
<name>A0A4V2T3Z1_9FIRM</name>
<dbReference type="RefSeq" id="WP_207667855.1">
    <property type="nucleotide sequence ID" value="NZ_CP058648.1"/>
</dbReference>
<sequence length="152" mass="17650">MLDKKGYKVKENKNYTFNPFFSDDAKLEINVNREGVAFVANAEGYLALSRFFMYLSEIHMSIRKKTIDLNVNTVHGYGAYHFSDYVTQYAIYNKNYIFSPGPIENLGDEDTIHDLLFFISDKIGPEFWKDTNESSSTTDWYERSISSAFNKL</sequence>
<proteinExistence type="predicted"/>
<accession>A0A4V2T3Z1</accession>
<keyword evidence="2" id="KW-1185">Reference proteome</keyword>
<evidence type="ECO:0000313" key="2">
    <source>
        <dbReference type="Proteomes" id="UP000295504"/>
    </source>
</evidence>
<dbReference type="Proteomes" id="UP000295504">
    <property type="component" value="Unassembled WGS sequence"/>
</dbReference>
<protein>
    <submittedName>
        <fullName evidence="1">Uncharacterized protein</fullName>
    </submittedName>
</protein>
<organism evidence="1 2">
    <name type="scientific">Serpentinicella alkaliphila</name>
    <dbReference type="NCBI Taxonomy" id="1734049"/>
    <lineage>
        <taxon>Bacteria</taxon>
        <taxon>Bacillati</taxon>
        <taxon>Bacillota</taxon>
        <taxon>Clostridia</taxon>
        <taxon>Peptostreptococcales</taxon>
        <taxon>Natronincolaceae</taxon>
        <taxon>Serpentinicella</taxon>
    </lineage>
</organism>